<comment type="caution">
    <text evidence="1">The sequence shown here is derived from an EMBL/GenBank/DDBJ whole genome shotgun (WGS) entry which is preliminary data.</text>
</comment>
<organism evidence="1 2">
    <name type="scientific">Helicobacter ibis</name>
    <dbReference type="NCBI Taxonomy" id="2962633"/>
    <lineage>
        <taxon>Bacteria</taxon>
        <taxon>Pseudomonadati</taxon>
        <taxon>Campylobacterota</taxon>
        <taxon>Epsilonproteobacteria</taxon>
        <taxon>Campylobacterales</taxon>
        <taxon>Helicobacteraceae</taxon>
        <taxon>Helicobacter</taxon>
    </lineage>
</organism>
<gene>
    <name evidence="1" type="ORF">PF021_06165</name>
</gene>
<dbReference type="EMBL" id="JAQHXR010000003">
    <property type="protein sequence ID" value="MDA3969260.1"/>
    <property type="molecule type" value="Genomic_DNA"/>
</dbReference>
<protein>
    <submittedName>
        <fullName evidence="1">Uncharacterized protein</fullName>
    </submittedName>
</protein>
<evidence type="ECO:0000313" key="2">
    <source>
        <dbReference type="Proteomes" id="UP001210261"/>
    </source>
</evidence>
<keyword evidence="2" id="KW-1185">Reference proteome</keyword>
<name>A0ABT4VEX3_9HELI</name>
<accession>A0ABT4VEX3</accession>
<proteinExistence type="predicted"/>
<reference evidence="1 2" key="1">
    <citation type="submission" date="2023-01" db="EMBL/GenBank/DDBJ databases">
        <title>Description of Helicobacter ibis sp. nov. isolated from faecal droppings of black-faced ibis (Theristicus melanopis).</title>
        <authorList>
            <person name="Lopez-Cantillo M."/>
            <person name="Vidal-Veuthey B."/>
            <person name="Mella A."/>
            <person name="De La Haba R."/>
            <person name="Collado L."/>
        </authorList>
    </citation>
    <scope>NUCLEOTIDE SEQUENCE [LARGE SCALE GENOMIC DNA]</scope>
    <source>
        <strain evidence="1 2">A82</strain>
    </source>
</reference>
<dbReference type="RefSeq" id="WP_271021595.1">
    <property type="nucleotide sequence ID" value="NZ_JAQHXR010000003.1"/>
</dbReference>
<evidence type="ECO:0000313" key="1">
    <source>
        <dbReference type="EMBL" id="MDA3969260.1"/>
    </source>
</evidence>
<dbReference type="Proteomes" id="UP001210261">
    <property type="component" value="Unassembled WGS sequence"/>
</dbReference>
<sequence>MNETIEFINQRHKNYETIKQKLKTQDKIRIGILVCSDTSFQYHSLITELQKDSRFVINIFVVPMITKSLEKINEMLTTTLTNLRQKYPNVYSVFNFEKQCYMDISPHIDIAFFCNIYDAGVHELYRITYLSQFMLTVYVPYGYTGLLNYDVNHIINKIGYNTLWKIYVENKKTQKLTQNTKYMPHDNVIAVGYTKMDLLPAPKMTGGGGRYENNNNFSSSYYYKLGRIKAIKFFRI</sequence>